<proteinExistence type="predicted"/>
<evidence type="ECO:0000256" key="2">
    <source>
        <dbReference type="ARBA" id="ARBA00022525"/>
    </source>
</evidence>
<evidence type="ECO:0000256" key="4">
    <source>
        <dbReference type="ARBA" id="ARBA00022801"/>
    </source>
</evidence>
<organism evidence="6 7">
    <name type="scientific">Lepeophtheirus salmonis</name>
    <name type="common">Salmon louse</name>
    <name type="synonym">Caligus salmonis</name>
    <dbReference type="NCBI Taxonomy" id="72036"/>
    <lineage>
        <taxon>Eukaryota</taxon>
        <taxon>Metazoa</taxon>
        <taxon>Ecdysozoa</taxon>
        <taxon>Arthropoda</taxon>
        <taxon>Crustacea</taxon>
        <taxon>Multicrustacea</taxon>
        <taxon>Hexanauplia</taxon>
        <taxon>Copepoda</taxon>
        <taxon>Siphonostomatoida</taxon>
        <taxon>Caligidae</taxon>
        <taxon>Lepeophtheirus</taxon>
    </lineage>
</organism>
<keyword evidence="5" id="KW-0720">Serine protease</keyword>
<dbReference type="InterPro" id="IPR043504">
    <property type="entry name" value="Peptidase_S1_PA_chymotrypsin"/>
</dbReference>
<dbReference type="Pfam" id="PF00089">
    <property type="entry name" value="Trypsin"/>
    <property type="match status" value="1"/>
</dbReference>
<dbReference type="InterPro" id="IPR050127">
    <property type="entry name" value="Serine_Proteases_S1"/>
</dbReference>
<name>A0A7R8HB76_LEPSM</name>
<keyword evidence="7" id="KW-1185">Reference proteome</keyword>
<dbReference type="PANTHER" id="PTHR24264">
    <property type="entry name" value="TRYPSIN-RELATED"/>
    <property type="match status" value="1"/>
</dbReference>
<dbReference type="GO" id="GO:0004252">
    <property type="term" value="F:serine-type endopeptidase activity"/>
    <property type="evidence" value="ECO:0007669"/>
    <property type="project" value="UniProtKB-EC"/>
</dbReference>
<dbReference type="GO" id="GO:0006508">
    <property type="term" value="P:proteolysis"/>
    <property type="evidence" value="ECO:0007669"/>
    <property type="project" value="UniProtKB-KW"/>
</dbReference>
<dbReference type="Proteomes" id="UP000675881">
    <property type="component" value="Chromosome 6"/>
</dbReference>
<keyword evidence="3" id="KW-0645">Protease</keyword>
<keyword evidence="4 6" id="KW-0378">Hydrolase</keyword>
<dbReference type="InterPro" id="IPR009003">
    <property type="entry name" value="Peptidase_S1_PA"/>
</dbReference>
<dbReference type="AlphaFoldDB" id="A0A7R8HB76"/>
<evidence type="ECO:0000256" key="1">
    <source>
        <dbReference type="ARBA" id="ARBA00004613"/>
    </source>
</evidence>
<gene>
    <name evidence="6" type="ORF">LSAA_12529</name>
</gene>
<accession>A0A7R8HB76</accession>
<protein>
    <submittedName>
        <fullName evidence="6">PRSS1_2_3</fullName>
        <ecNumber evidence="6">3.4.21.4</ecNumber>
    </submittedName>
</protein>
<dbReference type="GO" id="GO:0005615">
    <property type="term" value="C:extracellular space"/>
    <property type="evidence" value="ECO:0007669"/>
    <property type="project" value="TreeGrafter"/>
</dbReference>
<dbReference type="SUPFAM" id="SSF50494">
    <property type="entry name" value="Trypsin-like serine proteases"/>
    <property type="match status" value="1"/>
</dbReference>
<dbReference type="PANTHER" id="PTHR24264:SF65">
    <property type="entry name" value="SRCR DOMAIN-CONTAINING PROTEIN"/>
    <property type="match status" value="1"/>
</dbReference>
<evidence type="ECO:0000256" key="5">
    <source>
        <dbReference type="ARBA" id="ARBA00022825"/>
    </source>
</evidence>
<comment type="subcellular location">
    <subcellularLocation>
        <location evidence="1">Secreted</location>
    </subcellularLocation>
</comment>
<dbReference type="PROSITE" id="PS50240">
    <property type="entry name" value="TRYPSIN_DOM"/>
    <property type="match status" value="1"/>
</dbReference>
<dbReference type="Gene3D" id="2.40.10.10">
    <property type="entry name" value="Trypsin-like serine proteases"/>
    <property type="match status" value="1"/>
</dbReference>
<dbReference type="EC" id="3.4.21.4" evidence="6"/>
<evidence type="ECO:0000313" key="7">
    <source>
        <dbReference type="Proteomes" id="UP000675881"/>
    </source>
</evidence>
<sequence>MIIDFIVNNECQTEEKSSLALNEKVKPVALPEKDQEFTGDVVVSGWGTVEFGGSSSDVLRSVTLQLVSDEYCSDAYDGHTDESMICAGSPGKDSCQGLGETTGFKIIMRYKIFELVVSKEQAH</sequence>
<dbReference type="EMBL" id="HG994585">
    <property type="protein sequence ID" value="CAF2980888.1"/>
    <property type="molecule type" value="Genomic_DNA"/>
</dbReference>
<dbReference type="InterPro" id="IPR001254">
    <property type="entry name" value="Trypsin_dom"/>
</dbReference>
<keyword evidence="2" id="KW-0964">Secreted</keyword>
<evidence type="ECO:0000313" key="6">
    <source>
        <dbReference type="EMBL" id="CAF2980888.1"/>
    </source>
</evidence>
<evidence type="ECO:0000256" key="3">
    <source>
        <dbReference type="ARBA" id="ARBA00022670"/>
    </source>
</evidence>
<reference evidence="6" key="1">
    <citation type="submission" date="2021-02" db="EMBL/GenBank/DDBJ databases">
        <authorList>
            <person name="Bekaert M."/>
        </authorList>
    </citation>
    <scope>NUCLEOTIDE SEQUENCE</scope>
    <source>
        <strain evidence="6">IoA-00</strain>
    </source>
</reference>